<comment type="similarity">
    <text evidence="1 6">Belongs to the RNase T2 family.</text>
</comment>
<dbReference type="InterPro" id="IPR001568">
    <property type="entry name" value="RNase_T2-like"/>
</dbReference>
<accession>A0A6B9KRS2</accession>
<dbReference type="GO" id="GO:0006401">
    <property type="term" value="P:RNA catabolic process"/>
    <property type="evidence" value="ECO:0007669"/>
    <property type="project" value="TreeGrafter"/>
</dbReference>
<reference evidence="8" key="1">
    <citation type="submission" date="2019-11" db="EMBL/GenBank/DDBJ databases">
        <title>Citrus has S-RNase-based self-incompatibility: evolution of self-compatibility by a mutant Sm-RNase.</title>
        <authorList>
            <person name="Mei L."/>
        </authorList>
    </citation>
    <scope>NUCLEOTIDE SEQUENCE</scope>
</reference>
<keyword evidence="3" id="KW-0255">Endonuclease</keyword>
<keyword evidence="2" id="KW-0540">Nuclease</keyword>
<proteinExistence type="evidence at transcript level"/>
<evidence type="ECO:0000256" key="2">
    <source>
        <dbReference type="ARBA" id="ARBA00022722"/>
    </source>
</evidence>
<evidence type="ECO:0000256" key="7">
    <source>
        <dbReference type="SAM" id="SignalP"/>
    </source>
</evidence>
<dbReference type="InterPro" id="IPR036430">
    <property type="entry name" value="RNase_T2-like_sf"/>
</dbReference>
<dbReference type="GO" id="GO:0003723">
    <property type="term" value="F:RNA binding"/>
    <property type="evidence" value="ECO:0007669"/>
    <property type="project" value="InterPro"/>
</dbReference>
<keyword evidence="7" id="KW-0732">Signal</keyword>
<evidence type="ECO:0000256" key="5">
    <source>
        <dbReference type="ARBA" id="ARBA00023239"/>
    </source>
</evidence>
<dbReference type="Pfam" id="PF00445">
    <property type="entry name" value="Ribonuclease_T2"/>
    <property type="match status" value="1"/>
</dbReference>
<dbReference type="PROSITE" id="PS00530">
    <property type="entry name" value="RNASE_T2_1"/>
    <property type="match status" value="1"/>
</dbReference>
<dbReference type="SUPFAM" id="SSF55895">
    <property type="entry name" value="Ribonuclease Rh-like"/>
    <property type="match status" value="1"/>
</dbReference>
<feature type="signal peptide" evidence="7">
    <location>
        <begin position="1"/>
        <end position="23"/>
    </location>
</feature>
<dbReference type="PANTHER" id="PTHR11240:SF75">
    <property type="entry name" value="RIBONUCLEASE 3"/>
    <property type="match status" value="1"/>
</dbReference>
<keyword evidence="5" id="KW-0456">Lyase</keyword>
<evidence type="ECO:0000256" key="4">
    <source>
        <dbReference type="ARBA" id="ARBA00022801"/>
    </source>
</evidence>
<dbReference type="Gene3D" id="3.90.730.10">
    <property type="entry name" value="Ribonuclease T2-like"/>
    <property type="match status" value="1"/>
</dbReference>
<evidence type="ECO:0000313" key="8">
    <source>
        <dbReference type="EMBL" id="QHA79779.1"/>
    </source>
</evidence>
<dbReference type="EMBL" id="MN652899">
    <property type="protein sequence ID" value="QHA79779.1"/>
    <property type="molecule type" value="mRNA"/>
</dbReference>
<sequence>MKTKATYFLFFALLVSNITYCTAQNSSGFHHFWLVQVWPFGYCLEVNCARNVTWFVLHGLWPVNAYEQTLPGTNKPDPGILASLEHDESLWDDLKKYWLSLSTRDGDRLKYFWPYQWRVHGSAQRRVKPPDYFRRAVELTKFTDLLNTLNRAGIMENGNIYRKVEFRKAIKAKTGYDPILSCVFSDGRYQLKEVTICVDADATNFIPCNPNKISRESCRNNIKFPAPSPTK</sequence>
<evidence type="ECO:0000256" key="1">
    <source>
        <dbReference type="ARBA" id="ARBA00007469"/>
    </source>
</evidence>
<dbReference type="GO" id="GO:0005576">
    <property type="term" value="C:extracellular region"/>
    <property type="evidence" value="ECO:0007669"/>
    <property type="project" value="TreeGrafter"/>
</dbReference>
<keyword evidence="4" id="KW-0378">Hydrolase</keyword>
<dbReference type="InterPro" id="IPR018188">
    <property type="entry name" value="RNase_T2_His_AS_1"/>
</dbReference>
<protein>
    <submittedName>
        <fullName evidence="8">S3-ribonuclease</fullName>
    </submittedName>
</protein>
<name>A0A6B9KRS2_CITMA</name>
<dbReference type="AlphaFoldDB" id="A0A6B9KRS2"/>
<organism evidence="8">
    <name type="scientific">Citrus maxima</name>
    <name type="common">Pomelo</name>
    <name type="synonym">Citrus grandis</name>
    <dbReference type="NCBI Taxonomy" id="37334"/>
    <lineage>
        <taxon>Eukaryota</taxon>
        <taxon>Viridiplantae</taxon>
        <taxon>Streptophyta</taxon>
        <taxon>Embryophyta</taxon>
        <taxon>Tracheophyta</taxon>
        <taxon>Spermatophyta</taxon>
        <taxon>Magnoliopsida</taxon>
        <taxon>eudicotyledons</taxon>
        <taxon>Gunneridae</taxon>
        <taxon>Pentapetalae</taxon>
        <taxon>rosids</taxon>
        <taxon>malvids</taxon>
        <taxon>Sapindales</taxon>
        <taxon>Rutaceae</taxon>
        <taxon>Aurantioideae</taxon>
        <taxon>Citrus</taxon>
    </lineage>
</organism>
<evidence type="ECO:0000256" key="3">
    <source>
        <dbReference type="ARBA" id="ARBA00022759"/>
    </source>
</evidence>
<evidence type="ECO:0000256" key="6">
    <source>
        <dbReference type="RuleBase" id="RU004328"/>
    </source>
</evidence>
<feature type="chain" id="PRO_5025683123" evidence="7">
    <location>
        <begin position="24"/>
        <end position="231"/>
    </location>
</feature>
<dbReference type="GO" id="GO:0033897">
    <property type="term" value="F:ribonuclease T2 activity"/>
    <property type="evidence" value="ECO:0007669"/>
    <property type="project" value="InterPro"/>
</dbReference>
<dbReference type="PANTHER" id="PTHR11240">
    <property type="entry name" value="RIBONUCLEASE T2"/>
    <property type="match status" value="1"/>
</dbReference>
<dbReference type="GO" id="GO:0016787">
    <property type="term" value="F:hydrolase activity"/>
    <property type="evidence" value="ECO:0007669"/>
    <property type="project" value="UniProtKB-KW"/>
</dbReference>